<feature type="domain" description="AMP-dependent synthetase/ligase" evidence="3">
    <location>
        <begin position="49"/>
        <end position="161"/>
    </location>
</feature>
<dbReference type="VEuPathDB" id="GiardiaDB:GMRT_11146"/>
<evidence type="ECO:0000313" key="5">
    <source>
        <dbReference type="Proteomes" id="UP000315496"/>
    </source>
</evidence>
<dbReference type="Gene3D" id="3.40.50.12780">
    <property type="entry name" value="N-terminal domain of ligase-like"/>
    <property type="match status" value="2"/>
</dbReference>
<feature type="domain" description="AMP-dependent synthetase/ligase" evidence="3">
    <location>
        <begin position="308"/>
        <end position="571"/>
    </location>
</feature>
<evidence type="ECO:0000256" key="1">
    <source>
        <dbReference type="ARBA" id="ARBA00022741"/>
    </source>
</evidence>
<dbReference type="OrthoDB" id="1700726at2759"/>
<dbReference type="GO" id="GO:0005783">
    <property type="term" value="C:endoplasmic reticulum"/>
    <property type="evidence" value="ECO:0007669"/>
    <property type="project" value="TreeGrafter"/>
</dbReference>
<dbReference type="GO" id="GO:0016020">
    <property type="term" value="C:membrane"/>
    <property type="evidence" value="ECO:0007669"/>
    <property type="project" value="TreeGrafter"/>
</dbReference>
<dbReference type="AlphaFoldDB" id="A0A4Z1T8B7"/>
<dbReference type="GO" id="GO:0005524">
    <property type="term" value="F:ATP binding"/>
    <property type="evidence" value="ECO:0007669"/>
    <property type="project" value="UniProtKB-KW"/>
</dbReference>
<dbReference type="SUPFAM" id="SSF56801">
    <property type="entry name" value="Acetyl-CoA synthetase-like"/>
    <property type="match status" value="1"/>
</dbReference>
<gene>
    <name evidence="4" type="ORF">GMRT_11146</name>
</gene>
<organism evidence="4 5">
    <name type="scientific">Giardia muris</name>
    <dbReference type="NCBI Taxonomy" id="5742"/>
    <lineage>
        <taxon>Eukaryota</taxon>
        <taxon>Metamonada</taxon>
        <taxon>Diplomonadida</taxon>
        <taxon>Hexamitidae</taxon>
        <taxon>Giardiinae</taxon>
        <taxon>Giardia</taxon>
    </lineage>
</organism>
<dbReference type="Pfam" id="PF00501">
    <property type="entry name" value="AMP-binding"/>
    <property type="match status" value="2"/>
</dbReference>
<name>A0A4Z1T8B7_GIAMU</name>
<evidence type="ECO:0000313" key="4">
    <source>
        <dbReference type="EMBL" id="TNJ29377.1"/>
    </source>
</evidence>
<reference evidence="4 5" key="1">
    <citation type="submission" date="2019-05" db="EMBL/GenBank/DDBJ databases">
        <title>The compact genome of Giardia muris reveals important steps in the evolution of intestinal protozoan parasites.</title>
        <authorList>
            <person name="Xu F."/>
            <person name="Jimenez-Gonzalez A."/>
            <person name="Einarsson E."/>
            <person name="Astvaldsson A."/>
            <person name="Peirasmaki D."/>
            <person name="Eckmann L."/>
            <person name="Andersson J.O."/>
            <person name="Svard S.G."/>
            <person name="Jerlstrom-Hultqvist J."/>
        </authorList>
    </citation>
    <scope>NUCLEOTIDE SEQUENCE [LARGE SCALE GENOMIC DNA]</scope>
    <source>
        <strain evidence="4 5">Roberts-Thomson</strain>
    </source>
</reference>
<dbReference type="InterPro" id="IPR000873">
    <property type="entry name" value="AMP-dep_synth/lig_dom"/>
</dbReference>
<keyword evidence="4" id="KW-0436">Ligase</keyword>
<dbReference type="InterPro" id="IPR020845">
    <property type="entry name" value="AMP-binding_CS"/>
</dbReference>
<dbReference type="EMBL" id="VDLU01000001">
    <property type="protein sequence ID" value="TNJ29377.1"/>
    <property type="molecule type" value="Genomic_DNA"/>
</dbReference>
<protein>
    <submittedName>
        <fullName evidence="4">Long chain fatty acid CoA ligase 4</fullName>
    </submittedName>
</protein>
<accession>A0A4Z1T8B7</accession>
<dbReference type="PANTHER" id="PTHR43272">
    <property type="entry name" value="LONG-CHAIN-FATTY-ACID--COA LIGASE"/>
    <property type="match status" value="1"/>
</dbReference>
<evidence type="ECO:0000256" key="2">
    <source>
        <dbReference type="ARBA" id="ARBA00022840"/>
    </source>
</evidence>
<dbReference type="Proteomes" id="UP000315496">
    <property type="component" value="Chromosome 1"/>
</dbReference>
<evidence type="ECO:0000259" key="3">
    <source>
        <dbReference type="Pfam" id="PF00501"/>
    </source>
</evidence>
<keyword evidence="1" id="KW-0547">Nucleotide-binding</keyword>
<keyword evidence="2" id="KW-0067">ATP-binding</keyword>
<dbReference type="PANTHER" id="PTHR43272:SF33">
    <property type="entry name" value="AMP-BINDING DOMAIN-CONTAINING PROTEIN-RELATED"/>
    <property type="match status" value="1"/>
</dbReference>
<proteinExistence type="predicted"/>
<sequence length="791" mass="88962">MLEGFVIPFTAPDFHVPDDVATYPRLVYRRACERPEWRCFGTREYLGDPAETRGDYEWYSYTDVVKLATELYHGLLALGLRRGDLVGLMSPNRTEWAIVDLACGALGVITVPLYDTQTSEDMAFAANNAEIIAIFLTADRLSKWFDASSACPSVKNVVLLDDRYDDRCFLHGAWSLVPNAARPLPTSVSIIPRPFEYFDAQDRKDGIADPRPLTKEEKRASEGTRMRYPLRAVCTPVDDTGLFSYLPDRMVKHTLGENYSSLAEPLSLVTHTFHILCEMGRESKAFADVDFKKYRSLHYKLGEKALPLYDIETTTPDTLLSLVYTSGTTGKPKGVQITHRNAMWTSASMQTHRVLNGTKQEFMISFLPNAHIYQRVLQGVMWRVAGATGFWQGDVKYLLSDVQALRPTCFIVVPRILNRLFEGITGKVEALSRLKRSLFFAALASRKASLQAGKPWSWWTKFFFKETKNLVGGRVRECVSGSAPLSQKVGEFLRIACDMQVFEGWGMTETAAHGVVQPVDTNQWGSVGHTLDSSTQIKLVSVPEMEYFTTDLPNPRGEIWIRGPSIFSGYYKDPESTKEVLVEGGWFRTGDIGLYNVERKELQLIDRMRGIFKLSQGEFICTATIEDAMLQSRFVDHVYMYGDRLQSYVLGVAVPSFSAVRTELGIDDTVTDMELVLRRDVIALVTKDVAQACRSKQLRTFEIPKALILEGDPWTPENGMLTPAMKVKRLVLQQKYRTYLDELYHRLNKLGNQRLSPEEAADIVLKVLDDGPKSDAGSQMTGLSGLSGMGN</sequence>
<keyword evidence="5" id="KW-1185">Reference proteome</keyword>
<dbReference type="PROSITE" id="PS00455">
    <property type="entry name" value="AMP_BINDING"/>
    <property type="match status" value="1"/>
</dbReference>
<dbReference type="GO" id="GO:0004467">
    <property type="term" value="F:long-chain fatty acid-CoA ligase activity"/>
    <property type="evidence" value="ECO:0007669"/>
    <property type="project" value="TreeGrafter"/>
</dbReference>
<comment type="caution">
    <text evidence="4">The sequence shown here is derived from an EMBL/GenBank/DDBJ whole genome shotgun (WGS) entry which is preliminary data.</text>
</comment>
<dbReference type="InterPro" id="IPR042099">
    <property type="entry name" value="ANL_N_sf"/>
</dbReference>